<sequence length="336" mass="37105">MLSRLFLTGAIVALALSSAGAQPAYLDDRSNPVMLIRSLYNAINRKEYARAYAYFEEPPAPTLTEYAAGYADTEHVEVVTGTATSEGAAGSIFYSLPVALEARGTDGEHRMYSGCYTFRFIQPAAQTTPYRPLSIVRGEMQEGEPAEGNLEDLLPPSCGDGEPVSVDPLLQKAERIFEAAYGDICDEGLERQPEKHAIRGSADDGNEATLIRFRCVQGAYTEGHVYLLYDGSGTLTPLHFALPELEIRYENDDPEAAVEEIRVIGYRASFMLADSFFDPQELSITSHAKWRGVGDISSTGKWLYREHDFTLVRYDVDASRDGEINPETVIDYEIAP</sequence>
<feature type="signal peptide" evidence="1">
    <location>
        <begin position="1"/>
        <end position="21"/>
    </location>
</feature>
<dbReference type="Proteomes" id="UP001149009">
    <property type="component" value="Unassembled WGS sequence"/>
</dbReference>
<keyword evidence="3" id="KW-1185">Reference proteome</keyword>
<accession>A0A9X2X6I5</accession>
<reference evidence="2" key="1">
    <citation type="submission" date="2022-08" db="EMBL/GenBank/DDBJ databases">
        <title>Chelativorans sichuanense sp. nov., a paraffin oil-degrading bacterium isolated from a mixture of oil-based drill cuttings and paddy soil.</title>
        <authorList>
            <person name="Yu J."/>
            <person name="Liu H."/>
            <person name="Chen Q."/>
        </authorList>
    </citation>
    <scope>NUCLEOTIDE SEQUENCE</scope>
    <source>
        <strain evidence="2">SCAU 2101</strain>
    </source>
</reference>
<organism evidence="2 3">
    <name type="scientific">Chelativorans petroleitrophicus</name>
    <dbReference type="NCBI Taxonomy" id="2975484"/>
    <lineage>
        <taxon>Bacteria</taxon>
        <taxon>Pseudomonadati</taxon>
        <taxon>Pseudomonadota</taxon>
        <taxon>Alphaproteobacteria</taxon>
        <taxon>Hyphomicrobiales</taxon>
        <taxon>Phyllobacteriaceae</taxon>
        <taxon>Chelativorans</taxon>
    </lineage>
</organism>
<dbReference type="RefSeq" id="WP_261514297.1">
    <property type="nucleotide sequence ID" value="NZ_JAODNV010000005.1"/>
</dbReference>
<name>A0A9X2X6I5_9HYPH</name>
<evidence type="ECO:0000256" key="1">
    <source>
        <dbReference type="SAM" id="SignalP"/>
    </source>
</evidence>
<evidence type="ECO:0000313" key="2">
    <source>
        <dbReference type="EMBL" id="MCT8989508.1"/>
    </source>
</evidence>
<gene>
    <name evidence="2" type="ORF">NYR54_04240</name>
</gene>
<evidence type="ECO:0000313" key="3">
    <source>
        <dbReference type="Proteomes" id="UP001149009"/>
    </source>
</evidence>
<protein>
    <submittedName>
        <fullName evidence="2">DUF1176 domain-containing protein</fullName>
    </submittedName>
</protein>
<keyword evidence="1" id="KW-0732">Signal</keyword>
<comment type="caution">
    <text evidence="2">The sequence shown here is derived from an EMBL/GenBank/DDBJ whole genome shotgun (WGS) entry which is preliminary data.</text>
</comment>
<dbReference type="EMBL" id="JAODNV010000005">
    <property type="protein sequence ID" value="MCT8989508.1"/>
    <property type="molecule type" value="Genomic_DNA"/>
</dbReference>
<dbReference type="AlphaFoldDB" id="A0A9X2X6I5"/>
<proteinExistence type="predicted"/>
<feature type="chain" id="PRO_5040968774" evidence="1">
    <location>
        <begin position="22"/>
        <end position="336"/>
    </location>
</feature>